<dbReference type="EMBL" id="BJCC01000009">
    <property type="protein sequence ID" value="GCF93267.1"/>
    <property type="molecule type" value="Genomic_DNA"/>
</dbReference>
<sequence length="94" mass="10980">MAFTRTRIFERFAPHTQPEELSFYCATSLISTHKMTSYLKADGSLLYIAEYIYGVPASTWSKNDFLLACSHLQKSNIELYFKFGDNEYQRLSFE</sequence>
<organism evidence="1 2">
    <name type="scientific">Enterococcus florum</name>
    <dbReference type="NCBI Taxonomy" id="2480627"/>
    <lineage>
        <taxon>Bacteria</taxon>
        <taxon>Bacillati</taxon>
        <taxon>Bacillota</taxon>
        <taxon>Bacilli</taxon>
        <taxon>Lactobacillales</taxon>
        <taxon>Enterococcaceae</taxon>
        <taxon>Enterococcus</taxon>
    </lineage>
</organism>
<evidence type="ECO:0000313" key="2">
    <source>
        <dbReference type="Proteomes" id="UP000290567"/>
    </source>
</evidence>
<protein>
    <submittedName>
        <fullName evidence="1">Uncharacterized protein</fullName>
    </submittedName>
</protein>
<evidence type="ECO:0000313" key="1">
    <source>
        <dbReference type="EMBL" id="GCF93267.1"/>
    </source>
</evidence>
<comment type="caution">
    <text evidence="1">The sequence shown here is derived from an EMBL/GenBank/DDBJ whole genome shotgun (WGS) entry which is preliminary data.</text>
</comment>
<dbReference type="AlphaFoldDB" id="A0A4P5P5W3"/>
<dbReference type="Proteomes" id="UP000290567">
    <property type="component" value="Unassembled WGS sequence"/>
</dbReference>
<keyword evidence="2" id="KW-1185">Reference proteome</keyword>
<accession>A0A4P5P5W3</accession>
<proteinExistence type="predicted"/>
<reference evidence="2" key="1">
    <citation type="submission" date="2019-02" db="EMBL/GenBank/DDBJ databases">
        <title>Draft genome sequence of Enterococcus sp. Gos25-1.</title>
        <authorList>
            <person name="Tanaka N."/>
            <person name="Shiwa Y."/>
            <person name="Fujita N."/>
        </authorList>
    </citation>
    <scope>NUCLEOTIDE SEQUENCE [LARGE SCALE GENOMIC DNA]</scope>
    <source>
        <strain evidence="2">Gos25-1</strain>
    </source>
</reference>
<name>A0A4P5P5W3_9ENTE</name>
<gene>
    <name evidence="1" type="ORF">NRIC_11580</name>
</gene>